<dbReference type="InterPro" id="IPR037056">
    <property type="entry name" value="RNase_H1_N_sf"/>
</dbReference>
<feature type="region of interest" description="Disordered" evidence="1">
    <location>
        <begin position="1072"/>
        <end position="1099"/>
    </location>
</feature>
<dbReference type="InterPro" id="IPR046341">
    <property type="entry name" value="SET_dom_sf"/>
</dbReference>
<proteinExistence type="predicted"/>
<dbReference type="SMART" id="SM00317">
    <property type="entry name" value="SET"/>
    <property type="match status" value="1"/>
</dbReference>
<evidence type="ECO:0000256" key="1">
    <source>
        <dbReference type="SAM" id="MobiDB-lite"/>
    </source>
</evidence>
<organism evidence="3 4">
    <name type="scientific">Tetraparma gracilis</name>
    <dbReference type="NCBI Taxonomy" id="2962635"/>
    <lineage>
        <taxon>Eukaryota</taxon>
        <taxon>Sar</taxon>
        <taxon>Stramenopiles</taxon>
        <taxon>Ochrophyta</taxon>
        <taxon>Bolidophyceae</taxon>
        <taxon>Parmales</taxon>
        <taxon>Triparmaceae</taxon>
        <taxon>Tetraparma</taxon>
    </lineage>
</organism>
<dbReference type="PROSITE" id="PS50280">
    <property type="entry name" value="SET"/>
    <property type="match status" value="1"/>
</dbReference>
<dbReference type="PANTHER" id="PTHR46655:SF1">
    <property type="entry name" value="HISTONE-LYSINE N-METHYLTRANSFERASE ATXR3"/>
    <property type="match status" value="1"/>
</dbReference>
<dbReference type="PANTHER" id="PTHR46655">
    <property type="entry name" value="HISTONE-LYSINE N-METHYLTRANSFERASE ATXR3"/>
    <property type="match status" value="1"/>
</dbReference>
<dbReference type="Gene3D" id="2.170.270.10">
    <property type="entry name" value="SET domain"/>
    <property type="match status" value="1"/>
</dbReference>
<gene>
    <name evidence="3" type="ORF">TeGR_g12967</name>
</gene>
<dbReference type="Proteomes" id="UP001165060">
    <property type="component" value="Unassembled WGS sequence"/>
</dbReference>
<sequence length="1402" mass="153932">PPQQSLSQVNVFLRFLDSGGEESQYLSGRRNPTAAINRGGGDGVLPDDYAGPKTLTARQRAARANGDSSSSTSSYHHLQHHEAPPPPPNPKTALARSVATLNDFVEKSPFRSSAFARAEKDVMVLLQKLERADTYGFLVDDEERARKRKLEKERKRREINDVLQGGIGEDEEKEKKALAAPVPTAQEHAPSAKGAKYYAVRVGHAPGVYYSWADCQAQITGCKGPVYKAFQSKAEATDTGVSVFPVSSTVQVASRVWPGMNKEGGVGRVSSYSVAEDTGAVLYSVKFVLGGSEKGIDSSFVSRVGEKPPAASGGPGGPELDIPLSQPGQPNTLDDIYDAIESERYRIAPRRLPEAAIYTLLAKTEADLAKHADQSVKPIVPYIQQLDYDMILDDLLCVLKFPEAPPAAATEERAEYLRKIAAVDFKVAFQKGTLHYTTHNLFNITAPTLAKLAADVAGVEEVGTIKLFIHTVTTLVDNTKPAMQCDWRKQPYDERKYEYLYKYTTCDGLAKSDEDAALMEMRTDMKQGFLGINETGGDSGTSESWMNQFGGALSQLEQTQSTTASASSTPAPPPASATGIDSSQISNDPKVVSAQVRGTLERLKINVEESVMNDLGVIDQPEIITTRAAQNGSGTPQVSEQPVWGIDCFTRFNISTMLPSSFSDAEKEAFVEEYLLPTINNLPPNEAHNIAISINLLLKKPLKQHSKIIFYEHKIASAPAWVEMGAKYLWHAFCLLGFDFFRVHPKGHGAVVVAPEGIPPQKLITFYRGELYPSWRWSEKVEAIDVLQKAVRLKPTLPDFYNMALERPSHDPKGTGLLFVDASRKAAMGSSLSHSCNPTCEVKVVSENGKLNLAMTTTRQVNFGEEVTFDYGAVTDSLNEYMSATCLCGNAACRGSFLHFVRADHYQKVLSETNAIAVRFANLLKSCMKASTRDLQPADSDILKEHGFGCAAFGAVTYFKDEDGTEVNSLDRVPTWLKMYIASVLQYIEHERKALPISLLCDSRERLRKRREKEKELLTTGIKKTHEEGSIADDGTELTFDVADNEGLASMARRKQDLIATMSLVGRALARHRSTKGLQSAETKRPRANSSSAGSKKKSSKTKFYAVRFGHNPGVYSRWTDALQEVTGFKGALQKQFFSYEAAEKFVETGEVVMKLWMAKNSVINSLLHHMHRAGSSKSTLARLHQVADKFPTLNPKNAKKLEDDVFASNARCSVKLAFDEVRLCLMQCARSDPVSEKRHHAAADILLFYRNTDNFVKACGFRSFMSSPVAVYARELGTNVPRSVLLAARRKSETKAHKKKGNAEDIIDILIDSSTPLTSPTNGSRHKDTLFMLSLLAKDRVVGRPFEGVSLNKTASKTRYKYRAMLGDARLGSSGAGSVISNFSSEEEAGAAVDLASVFAR</sequence>
<name>A0ABQ6MYX4_9STRA</name>
<dbReference type="SUPFAM" id="SSF82199">
    <property type="entry name" value="SET domain"/>
    <property type="match status" value="1"/>
</dbReference>
<accession>A0ABQ6MYX4</accession>
<dbReference type="InterPro" id="IPR011320">
    <property type="entry name" value="RNase_H1_N"/>
</dbReference>
<feature type="region of interest" description="Disordered" evidence="1">
    <location>
        <begin position="303"/>
        <end position="328"/>
    </location>
</feature>
<feature type="domain" description="SET" evidence="2">
    <location>
        <begin position="736"/>
        <end position="872"/>
    </location>
</feature>
<keyword evidence="4" id="KW-1185">Reference proteome</keyword>
<reference evidence="3 4" key="1">
    <citation type="journal article" date="2023" name="Commun. Biol.">
        <title>Genome analysis of Parmales, the sister group of diatoms, reveals the evolutionary specialization of diatoms from phago-mixotrophs to photoautotrophs.</title>
        <authorList>
            <person name="Ban H."/>
            <person name="Sato S."/>
            <person name="Yoshikawa S."/>
            <person name="Yamada K."/>
            <person name="Nakamura Y."/>
            <person name="Ichinomiya M."/>
            <person name="Sato N."/>
            <person name="Blanc-Mathieu R."/>
            <person name="Endo H."/>
            <person name="Kuwata A."/>
            <person name="Ogata H."/>
        </authorList>
    </citation>
    <scope>NUCLEOTIDE SEQUENCE [LARGE SCALE GENOMIC DNA]</scope>
</reference>
<dbReference type="InterPro" id="IPR001214">
    <property type="entry name" value="SET_dom"/>
</dbReference>
<evidence type="ECO:0000313" key="3">
    <source>
        <dbReference type="EMBL" id="GMI36501.1"/>
    </source>
</evidence>
<dbReference type="SUPFAM" id="SSF55658">
    <property type="entry name" value="L9 N-domain-like"/>
    <property type="match status" value="2"/>
</dbReference>
<dbReference type="Pfam" id="PF00856">
    <property type="entry name" value="SET"/>
    <property type="match status" value="1"/>
</dbReference>
<evidence type="ECO:0000259" key="2">
    <source>
        <dbReference type="PROSITE" id="PS50280"/>
    </source>
</evidence>
<dbReference type="InterPro" id="IPR045606">
    <property type="entry name" value="ATXR3_C"/>
</dbReference>
<feature type="non-terminal residue" evidence="3">
    <location>
        <position position="1"/>
    </location>
</feature>
<dbReference type="Pfam" id="PF01693">
    <property type="entry name" value="Cauli_VI"/>
    <property type="match status" value="2"/>
</dbReference>
<dbReference type="Gene3D" id="3.40.970.10">
    <property type="entry name" value="Ribonuclease H1, N-terminal domain"/>
    <property type="match status" value="2"/>
</dbReference>
<comment type="caution">
    <text evidence="3">The sequence shown here is derived from an EMBL/GenBank/DDBJ whole genome shotgun (WGS) entry which is preliminary data.</text>
</comment>
<protein>
    <recommendedName>
        <fullName evidence="2">SET domain-containing protein</fullName>
    </recommendedName>
</protein>
<feature type="region of interest" description="Disordered" evidence="1">
    <location>
        <begin position="556"/>
        <end position="588"/>
    </location>
</feature>
<evidence type="ECO:0000313" key="4">
    <source>
        <dbReference type="Proteomes" id="UP001165060"/>
    </source>
</evidence>
<dbReference type="InterPro" id="IPR009027">
    <property type="entry name" value="Ribosomal_bL9/RNase_H1_N"/>
</dbReference>
<feature type="region of interest" description="Disordered" evidence="1">
    <location>
        <begin position="21"/>
        <end position="93"/>
    </location>
</feature>
<dbReference type="EMBL" id="BRYB01000734">
    <property type="protein sequence ID" value="GMI36501.1"/>
    <property type="molecule type" value="Genomic_DNA"/>
</dbReference>
<dbReference type="Pfam" id="PF19633">
    <property type="entry name" value="SDG2_C"/>
    <property type="match status" value="2"/>
</dbReference>